<dbReference type="AlphaFoldDB" id="A0A6C0E0L9"/>
<keyword evidence="1" id="KW-0175">Coiled coil</keyword>
<dbReference type="Pfam" id="PF19150">
    <property type="entry name" value="DUF5832"/>
    <property type="match status" value="1"/>
</dbReference>
<organism evidence="2">
    <name type="scientific">viral metagenome</name>
    <dbReference type="NCBI Taxonomy" id="1070528"/>
    <lineage>
        <taxon>unclassified sequences</taxon>
        <taxon>metagenomes</taxon>
        <taxon>organismal metagenomes</taxon>
    </lineage>
</organism>
<feature type="coiled-coil region" evidence="1">
    <location>
        <begin position="87"/>
        <end position="125"/>
    </location>
</feature>
<name>A0A6C0E0L9_9ZZZZ</name>
<sequence>MSKKLKEIDYLFEDPEISSQKYALVTIVGPHMPQKCDVWGMKVRGVSESIDKAKSLTQKLMKIDDSCDIYTVEVGKFFPLTVEPHSVENVEYQNAELNKLMKSYLENKQLANEQWSQRKAEMMQQAIKEGREKELLTNAPEHPIAVIQRIKTQQEKVEQLEEMLQTVREDLYTSKLKFWKYTNDEREKATTELLQQFTGDEENKVHEFLRSLKIDEQSSDYELHKVQDVSVNNTIQKLDKLEEELNELQELKNKIDVEISPNVYNRVTSNIQHIQIEISTLKDKLRDEKAVNDFINLNYKDSALNSLMDS</sequence>
<evidence type="ECO:0000313" key="2">
    <source>
        <dbReference type="EMBL" id="QHT22288.1"/>
    </source>
</evidence>
<proteinExistence type="predicted"/>
<dbReference type="InterPro" id="IPR043872">
    <property type="entry name" value="DUF5832"/>
</dbReference>
<evidence type="ECO:0000256" key="1">
    <source>
        <dbReference type="SAM" id="Coils"/>
    </source>
</evidence>
<dbReference type="EMBL" id="MN739708">
    <property type="protein sequence ID" value="QHT22288.1"/>
    <property type="molecule type" value="Genomic_DNA"/>
</dbReference>
<reference evidence="2" key="1">
    <citation type="journal article" date="2020" name="Nature">
        <title>Giant virus diversity and host interactions through global metagenomics.</title>
        <authorList>
            <person name="Schulz F."/>
            <person name="Roux S."/>
            <person name="Paez-Espino D."/>
            <person name="Jungbluth S."/>
            <person name="Walsh D.A."/>
            <person name="Denef V.J."/>
            <person name="McMahon K.D."/>
            <person name="Konstantinidis K.T."/>
            <person name="Eloe-Fadrosh E.A."/>
            <person name="Kyrpides N.C."/>
            <person name="Woyke T."/>
        </authorList>
    </citation>
    <scope>NUCLEOTIDE SEQUENCE</scope>
    <source>
        <strain evidence="2">GVMAG-M-3300023179-107</strain>
    </source>
</reference>
<accession>A0A6C0E0L9</accession>
<feature type="coiled-coil region" evidence="1">
    <location>
        <begin position="231"/>
        <end position="258"/>
    </location>
</feature>
<protein>
    <submittedName>
        <fullName evidence="2">Uncharacterized protein</fullName>
    </submittedName>
</protein>